<evidence type="ECO:0000256" key="6">
    <source>
        <dbReference type="SAM" id="SignalP"/>
    </source>
</evidence>
<keyword evidence="9" id="KW-1185">Reference proteome</keyword>
<sequence length="1196" mass="120337">MSLTTWTSLLIVLGLIYRVRPQSPQCPESKTASQLVAVAVWARERNTVTTYRISDEDLTDEGYERGLADRQDFVVLLSRSPGACTLGQCSLKLDTYVRESDGAIAHFENVRGAPTEFTDMHDSFYCARRLGDCGAELPIYKFTKGTGPSMTFAYSLDPTTHFPGYPRDGKILCYGWSDNGSIVRPVSPDHKGCLRLNSIANGQITYSAVKSMIYPIGTTATLVCDEGYMGGGQSAVLCVKTGWYPATGLGHCVPQNETRTNVTTKSSASLACAALGSIQNGQMLYSGSAVGGRFPQGTRATALCNLGYEPFGSADNVCKGGEWTKKTTTCQSILQPKCPALVPPFAGKIIYNSSAPYPPTTTAKLSCDLGLSVAGPSALVCGEDGWSPKKLGSCKHLPTSGLGCTPVSVIGGTTTYIQSNSAIPYSSGTSVFVMCNAGYTPQGSMSSLCQNGVWTPPLGTCNPSAGGVLNPLTPGSTIGTCPALPAPLSGTVSYTPSGSFGTYPSGTTALLTCNLGYTVSGTSASTCSNGVWIPATLGTCIQGLGGLGTNSVLECPNPSVINGQVTYSGGTGNMLDFDKPSGTVATLLCNAGFTPSGATTATCQGGTWIPTLGMCMASSGGLLPGTSGLTCPALLPPLGGTINYSSGNTLGPFNSGTVATLRCNTGFPQGASSTSCFNGQWTPATLGTCSSGIGGIGGTGLTCPSLLAPLGGTLTYSSAIPPYPSGTTVTLQCSNGFPTGSSSSTCLNGQWSPPIGTCSSSTLPGVGGLTQTCPAMIAPLGGTLSYSQGGLFGPFNSGTTVTLTCTSGFPQGATISTCSNGQWYPPTLGTCSTTNTIGGLGGTQCPGLIAPLGGTITQTNGFPGSPAPQGTTATLNCPSGVQGASSVFCSNGAWSPPALGTCNPSTGGLGIGTASGTSCQIAPAPPLGATISYSNLALFPPVPSGTVATARCINGASIIGTSTSTCTNGQWQPPTFGTCGTPGVGGTGTGIGGLTCPSVQQIGGTVDYSDGPFSVTHPSGSTATLLCTNGTPLGSALSTCQNGQWTPPIGSCSTTGVGGIGGTGVQCTIAPTVPFGATVNYSNGAIFGPWNSGATATLTCPFGQTVIGSPTATCNNGVWSPLGTTNALAPFGNTSLPCYFGVFDPLNGNISYSSPSVPYPSGTVATLICDIGYRVTGSSTATCTNGFFSPIGTCVK</sequence>
<gene>
    <name evidence="8" type="ORF">CYNAS_LOCUS6017</name>
</gene>
<evidence type="ECO:0000259" key="7">
    <source>
        <dbReference type="PROSITE" id="PS50923"/>
    </source>
</evidence>
<feature type="disulfide bond" evidence="5">
    <location>
        <begin position="367"/>
        <end position="394"/>
    </location>
</feature>
<evidence type="ECO:0000256" key="4">
    <source>
        <dbReference type="ARBA" id="ARBA00023157"/>
    </source>
</evidence>
<feature type="disulfide bond" evidence="5">
    <location>
        <begin position="513"/>
        <end position="540"/>
    </location>
</feature>
<feature type="domain" description="Sushi" evidence="7">
    <location>
        <begin position="771"/>
        <end position="833"/>
    </location>
</feature>
<dbReference type="SMART" id="SM00032">
    <property type="entry name" value="CCP"/>
    <property type="match status" value="14"/>
</dbReference>
<evidence type="ECO:0000256" key="1">
    <source>
        <dbReference type="ARBA" id="ARBA00004328"/>
    </source>
</evidence>
<comment type="caution">
    <text evidence="5">Lacks conserved residue(s) required for the propagation of feature annotation.</text>
</comment>
<feature type="domain" description="Sushi" evidence="7">
    <location>
        <begin position="479"/>
        <end position="542"/>
    </location>
</feature>
<keyword evidence="2 5" id="KW-0768">Sushi</keyword>
<organism evidence="8 9">
    <name type="scientific">Cylicocyclus nassatus</name>
    <name type="common">Nematode worm</name>
    <dbReference type="NCBI Taxonomy" id="53992"/>
    <lineage>
        <taxon>Eukaryota</taxon>
        <taxon>Metazoa</taxon>
        <taxon>Ecdysozoa</taxon>
        <taxon>Nematoda</taxon>
        <taxon>Chromadorea</taxon>
        <taxon>Rhabditida</taxon>
        <taxon>Rhabditina</taxon>
        <taxon>Rhabditomorpha</taxon>
        <taxon>Strongyloidea</taxon>
        <taxon>Strongylidae</taxon>
        <taxon>Cylicocyclus</taxon>
    </lineage>
</organism>
<dbReference type="InterPro" id="IPR000436">
    <property type="entry name" value="Sushi_SCR_CCP_dom"/>
</dbReference>
<dbReference type="PROSITE" id="PS50923">
    <property type="entry name" value="SUSHI"/>
    <property type="match status" value="9"/>
</dbReference>
<reference evidence="8" key="1">
    <citation type="submission" date="2023-07" db="EMBL/GenBank/DDBJ databases">
        <authorList>
            <consortium name="CYATHOMIX"/>
        </authorList>
    </citation>
    <scope>NUCLEOTIDE SEQUENCE</scope>
    <source>
        <strain evidence="8">N/A</strain>
    </source>
</reference>
<feature type="chain" id="PRO_5041411750" description="Sushi domain-containing protein" evidence="6">
    <location>
        <begin position="22"/>
        <end position="1196"/>
    </location>
</feature>
<feature type="signal peptide" evidence="6">
    <location>
        <begin position="1"/>
        <end position="21"/>
    </location>
</feature>
<dbReference type="Proteomes" id="UP001176961">
    <property type="component" value="Unassembled WGS sequence"/>
</dbReference>
<dbReference type="PANTHER" id="PTHR45785">
    <property type="entry name" value="COMPLEMENT FACTOR H-RELATED"/>
    <property type="match status" value="1"/>
</dbReference>
<feature type="domain" description="Sushi" evidence="7">
    <location>
        <begin position="270"/>
        <end position="332"/>
    </location>
</feature>
<comment type="caution">
    <text evidence="8">The sequence shown here is derived from an EMBL/GenBank/DDBJ whole genome shotgun (WGS) entry which is preliminary data.</text>
</comment>
<dbReference type="SUPFAM" id="SSF57535">
    <property type="entry name" value="Complement control module/SCR domain"/>
    <property type="match status" value="12"/>
</dbReference>
<keyword evidence="4 5" id="KW-1015">Disulfide bond</keyword>
<feature type="disulfide bond" evidence="5">
    <location>
        <begin position="338"/>
        <end position="381"/>
    </location>
</feature>
<feature type="domain" description="Sushi" evidence="7">
    <location>
        <begin position="629"/>
        <end position="691"/>
    </location>
</feature>
<evidence type="ECO:0000313" key="8">
    <source>
        <dbReference type="EMBL" id="CAJ0594034.1"/>
    </source>
</evidence>
<protein>
    <recommendedName>
        <fullName evidence="7">Sushi domain-containing protein</fullName>
    </recommendedName>
</protein>
<dbReference type="EMBL" id="CATQJL010000112">
    <property type="protein sequence ID" value="CAJ0594034.1"/>
    <property type="molecule type" value="Genomic_DNA"/>
</dbReference>
<dbReference type="InterPro" id="IPR035976">
    <property type="entry name" value="Sushi/SCR/CCP_sf"/>
</dbReference>
<proteinExistence type="predicted"/>
<feature type="domain" description="Sushi" evidence="7">
    <location>
        <begin position="701"/>
        <end position="760"/>
    </location>
</feature>
<keyword evidence="3 6" id="KW-0732">Signal</keyword>
<feature type="domain" description="Sushi" evidence="7">
    <location>
        <begin position="994"/>
        <end position="1054"/>
    </location>
</feature>
<evidence type="ECO:0000313" key="9">
    <source>
        <dbReference type="Proteomes" id="UP001176961"/>
    </source>
</evidence>
<evidence type="ECO:0000256" key="3">
    <source>
        <dbReference type="ARBA" id="ARBA00022729"/>
    </source>
</evidence>
<dbReference type="CDD" id="cd00033">
    <property type="entry name" value="CCP"/>
    <property type="match status" value="8"/>
</dbReference>
<dbReference type="PANTHER" id="PTHR45785:SF2">
    <property type="entry name" value="COMPLEMENT FACTOR H-RELATED"/>
    <property type="match status" value="1"/>
</dbReference>
<feature type="domain" description="Sushi" evidence="7">
    <location>
        <begin position="336"/>
        <end position="396"/>
    </location>
</feature>
<feature type="domain" description="Sushi" evidence="7">
    <location>
        <begin position="553"/>
        <end position="617"/>
    </location>
</feature>
<dbReference type="Gene3D" id="2.10.70.10">
    <property type="entry name" value="Complement Module, domain 1"/>
    <property type="match status" value="12"/>
</dbReference>
<evidence type="ECO:0000256" key="5">
    <source>
        <dbReference type="PROSITE-ProRule" id="PRU00302"/>
    </source>
</evidence>
<dbReference type="AlphaFoldDB" id="A0AA36LYQ1"/>
<comment type="subcellular location">
    <subcellularLocation>
        <location evidence="1">Virion</location>
    </subcellularLocation>
</comment>
<accession>A0AA36LYQ1</accession>
<evidence type="ECO:0000256" key="2">
    <source>
        <dbReference type="ARBA" id="ARBA00022659"/>
    </source>
</evidence>
<dbReference type="InterPro" id="IPR051503">
    <property type="entry name" value="ComplSys_Reg/VirEntry_Med"/>
</dbReference>
<dbReference type="Pfam" id="PF00084">
    <property type="entry name" value="Sushi"/>
    <property type="match status" value="8"/>
</dbReference>
<feature type="disulfide bond" evidence="5">
    <location>
        <begin position="703"/>
        <end position="746"/>
    </location>
</feature>
<name>A0AA36LYQ1_CYLNA</name>
<feature type="domain" description="Sushi" evidence="7">
    <location>
        <begin position="402"/>
        <end position="463"/>
    </location>
</feature>